<dbReference type="EMBL" id="MBFS01000090">
    <property type="protein sequence ID" value="PVV04698.1"/>
    <property type="molecule type" value="Genomic_DNA"/>
</dbReference>
<proteinExistence type="predicted"/>
<evidence type="ECO:0000313" key="2">
    <source>
        <dbReference type="EMBL" id="PVV04698.1"/>
    </source>
</evidence>
<keyword evidence="1" id="KW-0175">Coiled coil</keyword>
<feature type="coiled-coil region" evidence="1">
    <location>
        <begin position="127"/>
        <end position="180"/>
    </location>
</feature>
<accession>A0A2T9ZJD4</accession>
<dbReference type="AlphaFoldDB" id="A0A2T9ZJD4"/>
<reference evidence="2 3" key="1">
    <citation type="journal article" date="2018" name="MBio">
        <title>Comparative Genomics Reveals the Core Gene Toolbox for the Fungus-Insect Symbiosis.</title>
        <authorList>
            <person name="Wang Y."/>
            <person name="Stata M."/>
            <person name="Wang W."/>
            <person name="Stajich J.E."/>
            <person name="White M.M."/>
            <person name="Moncalvo J.M."/>
        </authorList>
    </citation>
    <scope>NUCLEOTIDE SEQUENCE [LARGE SCALE GENOMIC DNA]</scope>
    <source>
        <strain evidence="2 3">SC-DP-2</strain>
    </source>
</reference>
<dbReference type="SUPFAM" id="SSF47095">
    <property type="entry name" value="HMG-box"/>
    <property type="match status" value="2"/>
</dbReference>
<comment type="caution">
    <text evidence="2">The sequence shown here is derived from an EMBL/GenBank/DDBJ whole genome shotgun (WGS) entry which is preliminary data.</text>
</comment>
<dbReference type="InterPro" id="IPR036910">
    <property type="entry name" value="HMG_box_dom_sf"/>
</dbReference>
<dbReference type="OrthoDB" id="1919336at2759"/>
<sequence length="379" mass="44088">MLPSCRNFHINKFVHFISECRYSSASCNSNSDLSRVVYSALNPQNDDKISSLLVNNSFHLEKESPNQNLADKSLSLDQYQITATKSLLQIMKEEKNKTKQTFLNKKEIKDLALKQVKTRDSLVNNMKEVILNSREKMNQKIEKLEAQKNFSISKLRESFKAQVKIEKEKIKTILEQNEQKNILKLIRQKENRDLEIERKIHLKMPLIKHPPSHKKLSAQSIFQIEYFKSKKNTAHSKSSSELFKEAIDKWKQTPQLERLHYENLATVENKKRLKAALDWWSTADKKLIELENKRIGNRNLIRKNQGKPIVRLLKNLFVIKKPPSPFNLYVKHLYKSGAVSGKITATIHSIYASWAALSGEEKAHFIRLSKSYDSFNLDP</sequence>
<dbReference type="Proteomes" id="UP000245609">
    <property type="component" value="Unassembled WGS sequence"/>
</dbReference>
<name>A0A2T9ZJD4_9FUNG</name>
<evidence type="ECO:0000256" key="1">
    <source>
        <dbReference type="SAM" id="Coils"/>
    </source>
</evidence>
<gene>
    <name evidence="2" type="ORF">BB560_000789</name>
</gene>
<organism evidence="2 3">
    <name type="scientific">Smittium megazygosporum</name>
    <dbReference type="NCBI Taxonomy" id="133381"/>
    <lineage>
        <taxon>Eukaryota</taxon>
        <taxon>Fungi</taxon>
        <taxon>Fungi incertae sedis</taxon>
        <taxon>Zoopagomycota</taxon>
        <taxon>Kickxellomycotina</taxon>
        <taxon>Harpellomycetes</taxon>
        <taxon>Harpellales</taxon>
        <taxon>Legeriomycetaceae</taxon>
        <taxon>Smittium</taxon>
    </lineage>
</organism>
<evidence type="ECO:0008006" key="4">
    <source>
        <dbReference type="Google" id="ProtNLM"/>
    </source>
</evidence>
<dbReference type="Gene3D" id="1.10.30.10">
    <property type="entry name" value="High mobility group box domain"/>
    <property type="match status" value="1"/>
</dbReference>
<protein>
    <recommendedName>
        <fullName evidence="4">HMG box domain-containing protein</fullName>
    </recommendedName>
</protein>
<keyword evidence="3" id="KW-1185">Reference proteome</keyword>
<evidence type="ECO:0000313" key="3">
    <source>
        <dbReference type="Proteomes" id="UP000245609"/>
    </source>
</evidence>